<feature type="compositionally biased region" description="Low complexity" evidence="1">
    <location>
        <begin position="940"/>
        <end position="957"/>
    </location>
</feature>
<evidence type="ECO:0000256" key="1">
    <source>
        <dbReference type="SAM" id="MobiDB-lite"/>
    </source>
</evidence>
<dbReference type="InterPro" id="IPR011129">
    <property type="entry name" value="CSD"/>
</dbReference>
<evidence type="ECO:0000313" key="4">
    <source>
        <dbReference type="EMBL" id="KAK9825993.1"/>
    </source>
</evidence>
<feature type="non-terminal residue" evidence="4">
    <location>
        <position position="1"/>
    </location>
</feature>
<feature type="compositionally biased region" description="Low complexity" evidence="1">
    <location>
        <begin position="1092"/>
        <end position="1123"/>
    </location>
</feature>
<dbReference type="PROSITE" id="PS51857">
    <property type="entry name" value="CSD_2"/>
    <property type="match status" value="3"/>
</dbReference>
<dbReference type="Pfam" id="PF00313">
    <property type="entry name" value="CSD"/>
    <property type="match status" value="3"/>
</dbReference>
<dbReference type="Proteomes" id="UP001438707">
    <property type="component" value="Unassembled WGS sequence"/>
</dbReference>
<feature type="domain" description="SUZ-C" evidence="3">
    <location>
        <begin position="1559"/>
        <end position="1613"/>
    </location>
</feature>
<feature type="region of interest" description="Disordered" evidence="1">
    <location>
        <begin position="929"/>
        <end position="1014"/>
    </location>
</feature>
<feature type="domain" description="CSD" evidence="2">
    <location>
        <begin position="1487"/>
        <end position="1552"/>
    </location>
</feature>
<protein>
    <submittedName>
        <fullName evidence="4">Uncharacterized protein</fullName>
    </submittedName>
</protein>
<feature type="region of interest" description="Disordered" evidence="1">
    <location>
        <begin position="1585"/>
        <end position="1671"/>
    </location>
</feature>
<dbReference type="InterPro" id="IPR002059">
    <property type="entry name" value="CSP_DNA-bd"/>
</dbReference>
<accession>A0AAW1QWQ1</accession>
<reference evidence="4 5" key="1">
    <citation type="journal article" date="2024" name="Nat. Commun.">
        <title>Phylogenomics reveals the evolutionary origins of lichenization in chlorophyte algae.</title>
        <authorList>
            <person name="Puginier C."/>
            <person name="Libourel C."/>
            <person name="Otte J."/>
            <person name="Skaloud P."/>
            <person name="Haon M."/>
            <person name="Grisel S."/>
            <person name="Petersen M."/>
            <person name="Berrin J.G."/>
            <person name="Delaux P.M."/>
            <person name="Dal Grande F."/>
            <person name="Keller J."/>
        </authorList>
    </citation>
    <scope>NUCLEOTIDE SEQUENCE [LARGE SCALE GENOMIC DNA]</scope>
    <source>
        <strain evidence="4 5">SAG 2145</strain>
    </source>
</reference>
<feature type="compositionally biased region" description="Polar residues" evidence="1">
    <location>
        <begin position="398"/>
        <end position="408"/>
    </location>
</feature>
<dbReference type="PANTHER" id="PTHR14374">
    <property type="entry name" value="FOIE GRAS"/>
    <property type="match status" value="1"/>
</dbReference>
<dbReference type="Gene3D" id="2.40.50.140">
    <property type="entry name" value="Nucleic acid-binding proteins"/>
    <property type="match status" value="4"/>
</dbReference>
<sequence length="2017" mass="211762">VTTLLLHQHRVTEALAQLKRHVELFRRPPPGVPPGYAAWHFSWVTRQYKVVGELLGGRVNPANLPPQRDAQPAYFFFCAGQAAIDRRRASQAAREARGGIPSPIGEVLPGAYVGQLLLSAGNGAPEARMNEDEFVRHLEIEESEVSHTRISLELLTTALELYKHGEVPAGRLLQHLISLMAHEHLVAGDALHAQQLLESVASAYRREKWDGPLAGLLVQVRECAVRLDRIQDQVQYGLELSCLHQTLLLPQREAAANSALQILHQAMSSDSAEHLELDIQPGSASMLSCLGLQAGFLASPHQPPPNTKTHPAVFRIAVWSNLPVDIPYQHLQVEVEGSSGTHRLTLVPITGLPAAAPADMSLEGRAAAQAGDASVAASLDRLQSYHAQQLGGSPGEADNNSTAAAGSIGQQRWQALEARWQPEAAGKLQANRVILTFSGGATIAWHLTAFPEGWTTVGAVSEPMEARRGCRVGRVPVSLGPLELEVAPSHQQPCLQMSVAEVGLLGEYIQATCCVTAVDAIQGAVLSLQAAYLEGTGDPRLTSTPPSSDAALKETGLSGEASGSIDDPNVDVNLEPGRQHVFCAWVHADRAGTLRICSRLEYQAASLPGDASCKLEATTQLPVVRPFSLHQHYLSPPRQQCLLAPLPTATSPTPGPASTSASSPTPSAASGPGASSNAPTSQADGSGATALPADTPCLMALDLTNTASCPVRLQGWQLEGSGVLETQLLAGHDGFTNQDPLASEDVHSGTIQLRHSGAEEEVGLGALDVLWSRARPPQQQIAAAGSIAQQEGLTLPDPTSLWDSTRQQVASRIPLASVSFRQPVLRANMALPATMTAGVAFLYAVSLKNATPLPQRIGIAMSADTRSFLVAGSKISSSTVLPWQEQTLSWHLTPFASGSLPLPELQLTADRYKASLNVLAAAALTTMAEQSPNQPGRDQASAAVPVDSPSPASSAGPDRLDRSPQAPHSGRGGGRVQKPARGRSQRTPPPGRDHRRAFQGPEGRPKNHLQPGRRAGSVVNLKESFGFVKVHGVPDNLFFHVSEVVAEELQDVQSRLDLQKTLFPGDHVEFDIVRSDRDPGAFVAKQVKKVDPPSTAPAAPAVANGHASAATAEAPSSAAAGAPPGALEWRMARPAGQAPSPIQPASLARELGIVASIKNNFGFIRCTEREGRLFFRLGVHEKVQQEQFHIGLELSFRVILDETTRKHVAIEIELVAPGTVAGAMHHTEAVEGVVMQPPGQRPQEEGDGVISYTGADQRPCSVQYDSFVVAGEDTPGVNDRVKFNLACHEPTGTAYATCVSVLEKVAPKSEYGKVSVLKNNFGFIKPCERAADLMFHAEGLEGLSLRDLSEGDEVEFEVAHKPHQPSNKPHQPSKLCAVRVRKAPPGSAVFEEVEEEVLRGVVVERLALGKGGLTLNAGILEHGAPGCTNRLIFTAEDLQEAGVNPLAGSHVTFQQAVRPQMAASAARGGGLLASHAGRHATKVRATPMAGLVANVKGHFGFIDFREGEETRHIFFHASAVEGEVTLRVGDEVTFIVLDGGKNKELVACKIVRTKEAPPAPEKEVAKPPKELIAETNPNRMVFTGTAKPGAGKGNQVVRLARGPDGTRGFAPGRGKLMPNSSLPPASPGTPTPPILLRRSPAPGADGAKANRKAGSGKDTPKGPAPATTKGLVKTASGKLRASAAEFIPRISSDTSLSQHPSGSLPDPASVGASSAPHFSFPAEPSATTAALEGPDAAQADQSDAASSSGQAQDTALNPSHLIDVDQEMKMSGTGDDCAADDGLVSADYPINSLPSDLHIQPAHDSSAAAAAAAPRERIFGFAEQVHSQDLPSPHNVSSASHKAAAAAAATPSDPMREPDEHVPSHLQPALHSDPPSHLQPAQPQLVSNHAAVPSDSEPGTLNVDRPEAECPEQGHSPLCQGHKPGPSSNTPTSDSISHPCGDSDLTGSSGGQDGRSVGQLGLNAADVTGHAMIDPAACAVAAAEGTPIKAAEVNADGLPAQPSSATLIKAASQTHAA</sequence>
<dbReference type="SMART" id="SM00357">
    <property type="entry name" value="CSP"/>
    <property type="match status" value="4"/>
</dbReference>
<dbReference type="PANTHER" id="PTHR14374:SF0">
    <property type="entry name" value="TRAFFICKING PROTEIN PARTICLE COMPLEX SUBUNIT 11"/>
    <property type="match status" value="1"/>
</dbReference>
<feature type="region of interest" description="Disordered" evidence="1">
    <location>
        <begin position="643"/>
        <end position="689"/>
    </location>
</feature>
<feature type="compositionally biased region" description="Low complexity" evidence="1">
    <location>
        <begin position="1735"/>
        <end position="1753"/>
    </location>
</feature>
<dbReference type="PROSITE" id="PS51938">
    <property type="entry name" value="SUZ_C"/>
    <property type="match status" value="1"/>
</dbReference>
<comment type="caution">
    <text evidence="4">The sequence shown here is derived from an EMBL/GenBank/DDBJ whole genome shotgun (WGS) entry which is preliminary data.</text>
</comment>
<dbReference type="InterPro" id="IPR024642">
    <property type="entry name" value="SUZ-C"/>
</dbReference>
<keyword evidence="5" id="KW-1185">Reference proteome</keyword>
<feature type="compositionally biased region" description="Polar residues" evidence="1">
    <location>
        <begin position="1826"/>
        <end position="1840"/>
    </location>
</feature>
<dbReference type="EMBL" id="JALJOS010000022">
    <property type="protein sequence ID" value="KAK9825993.1"/>
    <property type="molecule type" value="Genomic_DNA"/>
</dbReference>
<organism evidence="4 5">
    <name type="scientific">Apatococcus lobatus</name>
    <dbReference type="NCBI Taxonomy" id="904363"/>
    <lineage>
        <taxon>Eukaryota</taxon>
        <taxon>Viridiplantae</taxon>
        <taxon>Chlorophyta</taxon>
        <taxon>core chlorophytes</taxon>
        <taxon>Trebouxiophyceae</taxon>
        <taxon>Chlorellales</taxon>
        <taxon>Chlorellaceae</taxon>
        <taxon>Apatococcus</taxon>
    </lineage>
</organism>
<dbReference type="InterPro" id="IPR012340">
    <property type="entry name" value="NA-bd_OB-fold"/>
</dbReference>
<dbReference type="SUPFAM" id="SSF50249">
    <property type="entry name" value="Nucleic acid-binding proteins"/>
    <property type="match status" value="4"/>
</dbReference>
<dbReference type="InterPro" id="IPR021773">
    <property type="entry name" value="TPC11"/>
</dbReference>
<feature type="compositionally biased region" description="Pro residues" evidence="1">
    <location>
        <begin position="1624"/>
        <end position="1633"/>
    </location>
</feature>
<proteinExistence type="predicted"/>
<dbReference type="Pfam" id="PF11817">
    <property type="entry name" value="Foie-gras_1"/>
    <property type="match status" value="1"/>
</dbReference>
<evidence type="ECO:0000259" key="2">
    <source>
        <dbReference type="PROSITE" id="PS51857"/>
    </source>
</evidence>
<evidence type="ECO:0000313" key="5">
    <source>
        <dbReference type="Proteomes" id="UP001438707"/>
    </source>
</evidence>
<name>A0AAW1QWQ1_9CHLO</name>
<feature type="compositionally biased region" description="Basic and acidic residues" evidence="1">
    <location>
        <begin position="1854"/>
        <end position="1863"/>
    </location>
</feature>
<feature type="domain" description="CSD" evidence="2">
    <location>
        <begin position="1309"/>
        <end position="1382"/>
    </location>
</feature>
<feature type="domain" description="CSD" evidence="2">
    <location>
        <begin position="1013"/>
        <end position="1089"/>
    </location>
</feature>
<feature type="compositionally biased region" description="Low complexity" evidence="1">
    <location>
        <begin position="643"/>
        <end position="681"/>
    </location>
</feature>
<feature type="region of interest" description="Disordered" evidence="1">
    <location>
        <begin position="1826"/>
        <end position="1957"/>
    </location>
</feature>
<feature type="region of interest" description="Disordered" evidence="1">
    <location>
        <begin position="537"/>
        <end position="569"/>
    </location>
</feature>
<feature type="region of interest" description="Disordered" evidence="1">
    <location>
        <begin position="388"/>
        <end position="408"/>
    </location>
</feature>
<gene>
    <name evidence="4" type="ORF">WJX74_003805</name>
</gene>
<evidence type="ECO:0000259" key="3">
    <source>
        <dbReference type="PROSITE" id="PS51938"/>
    </source>
</evidence>
<feature type="region of interest" description="Disordered" evidence="1">
    <location>
        <begin position="1089"/>
        <end position="1123"/>
    </location>
</feature>
<feature type="region of interest" description="Disordered" evidence="1">
    <location>
        <begin position="1693"/>
        <end position="1758"/>
    </location>
</feature>
<dbReference type="GO" id="GO:0003676">
    <property type="term" value="F:nucleic acid binding"/>
    <property type="evidence" value="ECO:0007669"/>
    <property type="project" value="InterPro"/>
</dbReference>
<feature type="compositionally biased region" description="Polar residues" evidence="1">
    <location>
        <begin position="1926"/>
        <end position="1936"/>
    </location>
</feature>